<dbReference type="PROSITE" id="PS00917">
    <property type="entry name" value="ASN_GLN_ASE_2"/>
    <property type="match status" value="1"/>
</dbReference>
<feature type="domain" description="L-asparaginase N-terminal" evidence="6">
    <location>
        <begin position="176"/>
        <end position="333"/>
    </location>
</feature>
<name>A0A2X0MJX0_9BASI</name>
<dbReference type="InterPro" id="IPR027473">
    <property type="entry name" value="L-asparaginase_C"/>
</dbReference>
<feature type="region of interest" description="Disordered" evidence="5">
    <location>
        <begin position="513"/>
        <end position="533"/>
    </location>
</feature>
<dbReference type="Pfam" id="PF17763">
    <property type="entry name" value="Asparaginase_C"/>
    <property type="match status" value="1"/>
</dbReference>
<dbReference type="InterPro" id="IPR037152">
    <property type="entry name" value="L-asparaginase_N_sf"/>
</dbReference>
<accession>A0A2X0MJX0</accession>
<dbReference type="PROSITE" id="PS51732">
    <property type="entry name" value="ASN_GLN_ASE_3"/>
    <property type="match status" value="1"/>
</dbReference>
<sequence length="734" mass="79131">MSFGDCSKPALICGLRWCVSGEKQALISDICRIAPTNRHGFDSARLDIATRRGRGTWTQWRVRMRHEFSYCTQGFAPADRGTIGMLKTKEGGYAPHAGFLASNLRSQARFHDPHQDSVFANSQSVSAYSSWLSTNGSKPPSGSSSPRLSGISAPGEHDLSATMTVHTSEGPFNLPSLVTPRTAQGKRIRYAIYEYKKLIDSSEVELSDYIRMAGDIEANYKTFDAFVILHGTDTMSYSASALSFLLEDLGKTVILTGAQIPLSELFTDAIDNLLGSLIIAGHYRIPEVCVFFDNHLLRGNRSVKASSEEFGAFESANFAPLASVGTGIDVVWNEVLRPGLRPFRAHKSLSADVATLRIFPGITGKAIRAFLGPEIKGVVLESYGAGNAPRREDLLSAFREAADRGVVIVNVSQCAIGSVSEIYETGRALVAVGIAGGADMTVECALAKLAYLLSKPDLTPAQVRKLMGHSLRGELTVHSPAPTYSSPVPAGDRLRTLFSRVLDCSVPAKGVTTSPSTKSHLNLHSTVDDPLPEDLDRPWPANLRDAEAAEKAILPYLLGQAAARPDSLLDHLISSLDSDASSFEKDHKEVPVLGAGVAASPTKVIALLNEPSTPILQTPLHIAVIAGQAHNVDLLLASGASVHLRDQLSHSALFYAARATASETTNNSNLLRIVESLRNAGAHLGEVEIERGDVGVEIARTWKRDDGIARKLWERAADAQELQRAEAALRKFVE</sequence>
<dbReference type="InterPro" id="IPR036152">
    <property type="entry name" value="Asp/glu_Ase-like_sf"/>
</dbReference>
<dbReference type="PANTHER" id="PTHR11707:SF28">
    <property type="entry name" value="60 KDA LYSOPHOSPHOLIPASE"/>
    <property type="match status" value="1"/>
</dbReference>
<evidence type="ECO:0000313" key="8">
    <source>
        <dbReference type="EMBL" id="SGZ18073.1"/>
    </source>
</evidence>
<evidence type="ECO:0000259" key="7">
    <source>
        <dbReference type="Pfam" id="PF17763"/>
    </source>
</evidence>
<dbReference type="Gene3D" id="3.40.50.40">
    <property type="match status" value="1"/>
</dbReference>
<dbReference type="InterPro" id="IPR002110">
    <property type="entry name" value="Ankyrin_rpt"/>
</dbReference>
<proteinExistence type="predicted"/>
<feature type="active site" evidence="4">
    <location>
        <position position="232"/>
    </location>
</feature>
<keyword evidence="2" id="KW-0378">Hydrolase</keyword>
<evidence type="ECO:0000256" key="1">
    <source>
        <dbReference type="ARBA" id="ARBA00012920"/>
    </source>
</evidence>
<evidence type="ECO:0000256" key="4">
    <source>
        <dbReference type="PROSITE-ProRule" id="PRU10100"/>
    </source>
</evidence>
<dbReference type="InterPro" id="IPR006034">
    <property type="entry name" value="Asparaginase/glutaminase-like"/>
</dbReference>
<dbReference type="SUPFAM" id="SSF53774">
    <property type="entry name" value="Glutaminase/Asparaginase"/>
    <property type="match status" value="1"/>
</dbReference>
<evidence type="ECO:0000256" key="3">
    <source>
        <dbReference type="PROSITE-ProRule" id="PRU00023"/>
    </source>
</evidence>
<dbReference type="SFLD" id="SFLDS00057">
    <property type="entry name" value="Glutaminase/Asparaginase"/>
    <property type="match status" value="1"/>
</dbReference>
<keyword evidence="9" id="KW-1185">Reference proteome</keyword>
<dbReference type="EC" id="3.5.1.1" evidence="1"/>
<dbReference type="PROSITE" id="PS50297">
    <property type="entry name" value="ANK_REP_REGION"/>
    <property type="match status" value="1"/>
</dbReference>
<feature type="domain" description="Asparaginase/glutaminase C-terminal" evidence="7">
    <location>
        <begin position="352"/>
        <end position="467"/>
    </location>
</feature>
<dbReference type="SUPFAM" id="SSF48403">
    <property type="entry name" value="Ankyrin repeat"/>
    <property type="match status" value="1"/>
</dbReference>
<dbReference type="Gene3D" id="3.40.50.1170">
    <property type="entry name" value="L-asparaginase, N-terminal domain"/>
    <property type="match status" value="1"/>
</dbReference>
<dbReference type="InterPro" id="IPR036770">
    <property type="entry name" value="Ankyrin_rpt-contain_sf"/>
</dbReference>
<dbReference type="Pfam" id="PF00023">
    <property type="entry name" value="Ank"/>
    <property type="match status" value="1"/>
</dbReference>
<organism evidence="8 9">
    <name type="scientific">Microbotryum silenes-dioicae</name>
    <dbReference type="NCBI Taxonomy" id="796604"/>
    <lineage>
        <taxon>Eukaryota</taxon>
        <taxon>Fungi</taxon>
        <taxon>Dikarya</taxon>
        <taxon>Basidiomycota</taxon>
        <taxon>Pucciniomycotina</taxon>
        <taxon>Microbotryomycetes</taxon>
        <taxon>Microbotryales</taxon>
        <taxon>Microbotryaceae</taxon>
        <taxon>Microbotryum</taxon>
    </lineage>
</organism>
<feature type="repeat" description="ANK" evidence="3">
    <location>
        <begin position="615"/>
        <end position="647"/>
    </location>
</feature>
<dbReference type="EMBL" id="FQNC01000082">
    <property type="protein sequence ID" value="SGZ18073.1"/>
    <property type="molecule type" value="Genomic_DNA"/>
</dbReference>
<dbReference type="FunFam" id="3.40.50.40:FF:000001">
    <property type="entry name" value="L-asparaginase 1"/>
    <property type="match status" value="1"/>
</dbReference>
<dbReference type="InterPro" id="IPR040919">
    <property type="entry name" value="Asparaginase_C"/>
</dbReference>
<feature type="compositionally biased region" description="Polar residues" evidence="5">
    <location>
        <begin position="513"/>
        <end position="525"/>
    </location>
</feature>
<dbReference type="CDD" id="cd08963">
    <property type="entry name" value="L-asparaginase_I"/>
    <property type="match status" value="1"/>
</dbReference>
<feature type="compositionally biased region" description="Low complexity" evidence="5">
    <location>
        <begin position="133"/>
        <end position="153"/>
    </location>
</feature>
<dbReference type="PROSITE" id="PS50088">
    <property type="entry name" value="ANK_REPEAT"/>
    <property type="match status" value="1"/>
</dbReference>
<evidence type="ECO:0000259" key="6">
    <source>
        <dbReference type="Pfam" id="PF00710"/>
    </source>
</evidence>
<protein>
    <recommendedName>
        <fullName evidence="1">asparaginase</fullName>
        <ecNumber evidence="1">3.5.1.1</ecNumber>
    </recommendedName>
</protein>
<dbReference type="InterPro" id="IPR027474">
    <property type="entry name" value="L-asparaginase_N"/>
</dbReference>
<dbReference type="Gene3D" id="1.25.40.20">
    <property type="entry name" value="Ankyrin repeat-containing domain"/>
    <property type="match status" value="1"/>
</dbReference>
<dbReference type="InterPro" id="IPR027475">
    <property type="entry name" value="Asparaginase/glutaminase_AS2"/>
</dbReference>
<dbReference type="GO" id="GO:0004067">
    <property type="term" value="F:asparaginase activity"/>
    <property type="evidence" value="ECO:0007669"/>
    <property type="project" value="UniProtKB-UniRule"/>
</dbReference>
<gene>
    <name evidence="8" type="primary">BQ5605_C020g09162</name>
    <name evidence="8" type="ORF">BQ5605_C020G09162</name>
</gene>
<evidence type="ECO:0000313" key="9">
    <source>
        <dbReference type="Proteomes" id="UP000249464"/>
    </source>
</evidence>
<dbReference type="PRINTS" id="PR00139">
    <property type="entry name" value="ASNGLNASE"/>
</dbReference>
<dbReference type="STRING" id="796604.A0A2X0MJX0"/>
<dbReference type="PIRSF" id="PIRSF001220">
    <property type="entry name" value="L-ASNase_gatD"/>
    <property type="match status" value="1"/>
</dbReference>
<keyword evidence="3" id="KW-0040">ANK repeat</keyword>
<dbReference type="AlphaFoldDB" id="A0A2X0MJX0"/>
<dbReference type="Pfam" id="PF00710">
    <property type="entry name" value="Asparaginase"/>
    <property type="match status" value="1"/>
</dbReference>
<evidence type="ECO:0000256" key="2">
    <source>
        <dbReference type="ARBA" id="ARBA00022801"/>
    </source>
</evidence>
<dbReference type="SMART" id="SM00870">
    <property type="entry name" value="Asparaginase"/>
    <property type="match status" value="1"/>
</dbReference>
<dbReference type="Proteomes" id="UP000249464">
    <property type="component" value="Unassembled WGS sequence"/>
</dbReference>
<feature type="region of interest" description="Disordered" evidence="5">
    <location>
        <begin position="130"/>
        <end position="153"/>
    </location>
</feature>
<evidence type="ECO:0000256" key="5">
    <source>
        <dbReference type="SAM" id="MobiDB-lite"/>
    </source>
</evidence>
<dbReference type="PIRSF" id="PIRSF500176">
    <property type="entry name" value="L_ASNase"/>
    <property type="match status" value="1"/>
</dbReference>
<dbReference type="GO" id="GO:0009066">
    <property type="term" value="P:aspartate family amino acid metabolic process"/>
    <property type="evidence" value="ECO:0007669"/>
    <property type="project" value="UniProtKB-ARBA"/>
</dbReference>
<dbReference type="InterPro" id="IPR041725">
    <property type="entry name" value="L-asparaginase_I"/>
</dbReference>
<reference evidence="8 9" key="1">
    <citation type="submission" date="2016-11" db="EMBL/GenBank/DDBJ databases">
        <authorList>
            <person name="Jaros S."/>
            <person name="Januszkiewicz K."/>
            <person name="Wedrychowicz H."/>
        </authorList>
    </citation>
    <scope>NUCLEOTIDE SEQUENCE [LARGE SCALE GENOMIC DNA]</scope>
</reference>
<dbReference type="PANTHER" id="PTHR11707">
    <property type="entry name" value="L-ASPARAGINASE"/>
    <property type="match status" value="1"/>
</dbReference>